<dbReference type="AlphaFoldDB" id="A0A9N7VAG6"/>
<proteinExistence type="predicted"/>
<protein>
    <submittedName>
        <fullName evidence="2">Uncharacterized protein</fullName>
    </submittedName>
</protein>
<organism evidence="2 3">
    <name type="scientific">Pleuronectes platessa</name>
    <name type="common">European plaice</name>
    <dbReference type="NCBI Taxonomy" id="8262"/>
    <lineage>
        <taxon>Eukaryota</taxon>
        <taxon>Metazoa</taxon>
        <taxon>Chordata</taxon>
        <taxon>Craniata</taxon>
        <taxon>Vertebrata</taxon>
        <taxon>Euteleostomi</taxon>
        <taxon>Actinopterygii</taxon>
        <taxon>Neopterygii</taxon>
        <taxon>Teleostei</taxon>
        <taxon>Neoteleostei</taxon>
        <taxon>Acanthomorphata</taxon>
        <taxon>Carangaria</taxon>
        <taxon>Pleuronectiformes</taxon>
        <taxon>Pleuronectoidei</taxon>
        <taxon>Pleuronectidae</taxon>
        <taxon>Pleuronectes</taxon>
    </lineage>
</organism>
<evidence type="ECO:0000256" key="1">
    <source>
        <dbReference type="SAM" id="MobiDB-lite"/>
    </source>
</evidence>
<gene>
    <name evidence="2" type="ORF">PLEPLA_LOCUS33591</name>
</gene>
<dbReference type="Proteomes" id="UP001153269">
    <property type="component" value="Unassembled WGS sequence"/>
</dbReference>
<evidence type="ECO:0000313" key="3">
    <source>
        <dbReference type="Proteomes" id="UP001153269"/>
    </source>
</evidence>
<name>A0A9N7VAG6_PLEPL</name>
<accession>A0A9N7VAG6</accession>
<evidence type="ECO:0000313" key="2">
    <source>
        <dbReference type="EMBL" id="CAB1445848.1"/>
    </source>
</evidence>
<sequence>METVLGLRAPKLYSSLTVGNRAKGLRLLGASQSLSSQRKEQHGAIFSQDAYPVTPPSLPPSTTRSAADQPATHFEARLASDSCSQSKLLEVLCDSVADTFAPHLSQVYSLLTTSCGIWSTLRSLQ</sequence>
<reference evidence="2" key="1">
    <citation type="submission" date="2020-03" db="EMBL/GenBank/DDBJ databases">
        <authorList>
            <person name="Weist P."/>
        </authorList>
    </citation>
    <scope>NUCLEOTIDE SEQUENCE</scope>
</reference>
<comment type="caution">
    <text evidence="2">The sequence shown here is derived from an EMBL/GenBank/DDBJ whole genome shotgun (WGS) entry which is preliminary data.</text>
</comment>
<keyword evidence="3" id="KW-1185">Reference proteome</keyword>
<feature type="region of interest" description="Disordered" evidence="1">
    <location>
        <begin position="49"/>
        <end position="70"/>
    </location>
</feature>
<dbReference type="EMBL" id="CADEAL010003802">
    <property type="protein sequence ID" value="CAB1445848.1"/>
    <property type="molecule type" value="Genomic_DNA"/>
</dbReference>